<dbReference type="CDD" id="cd11065">
    <property type="entry name" value="CYP64-like"/>
    <property type="match status" value="1"/>
</dbReference>
<evidence type="ECO:0000256" key="8">
    <source>
        <dbReference type="ARBA" id="ARBA00023033"/>
    </source>
</evidence>
<dbReference type="InterPro" id="IPR017972">
    <property type="entry name" value="Cyt_P450_CS"/>
</dbReference>
<dbReference type="PROSITE" id="PS00086">
    <property type="entry name" value="CYTOCHROME_P450"/>
    <property type="match status" value="1"/>
</dbReference>
<protein>
    <recommendedName>
        <fullName evidence="13">Cytochrome P450</fullName>
    </recommendedName>
</protein>
<keyword evidence="12" id="KW-1185">Reference proteome</keyword>
<reference evidence="11 12" key="1">
    <citation type="journal article" date="2020" name="ISME J.">
        <title>Uncovering the hidden diversity of litter-decomposition mechanisms in mushroom-forming fungi.</title>
        <authorList>
            <person name="Floudas D."/>
            <person name="Bentzer J."/>
            <person name="Ahren D."/>
            <person name="Johansson T."/>
            <person name="Persson P."/>
            <person name="Tunlid A."/>
        </authorList>
    </citation>
    <scope>NUCLEOTIDE SEQUENCE [LARGE SCALE GENOMIC DNA]</scope>
    <source>
        <strain evidence="11 12">CBS 101986</strain>
    </source>
</reference>
<dbReference type="SUPFAM" id="SSF48264">
    <property type="entry name" value="Cytochrome P450"/>
    <property type="match status" value="1"/>
</dbReference>
<name>A0A8H5BR43_9AGAR</name>
<dbReference type="GO" id="GO:0005506">
    <property type="term" value="F:iron ion binding"/>
    <property type="evidence" value="ECO:0007669"/>
    <property type="project" value="InterPro"/>
</dbReference>
<evidence type="ECO:0000256" key="9">
    <source>
        <dbReference type="PIRSR" id="PIRSR602401-1"/>
    </source>
</evidence>
<evidence type="ECO:0000256" key="1">
    <source>
        <dbReference type="ARBA" id="ARBA00001971"/>
    </source>
</evidence>
<evidence type="ECO:0000256" key="5">
    <source>
        <dbReference type="ARBA" id="ARBA00022723"/>
    </source>
</evidence>
<keyword evidence="7 9" id="KW-0408">Iron</keyword>
<keyword evidence="4 9" id="KW-0349">Heme</keyword>
<dbReference type="GO" id="GO:0016705">
    <property type="term" value="F:oxidoreductase activity, acting on paired donors, with incorporation or reduction of molecular oxygen"/>
    <property type="evidence" value="ECO:0007669"/>
    <property type="project" value="InterPro"/>
</dbReference>
<evidence type="ECO:0000256" key="7">
    <source>
        <dbReference type="ARBA" id="ARBA00023004"/>
    </source>
</evidence>
<dbReference type="PANTHER" id="PTHR46300">
    <property type="entry name" value="P450, PUTATIVE (EUROFUNG)-RELATED-RELATED"/>
    <property type="match status" value="1"/>
</dbReference>
<gene>
    <name evidence="11" type="ORF">D9619_004576</name>
</gene>
<accession>A0A8H5BR43</accession>
<dbReference type="GO" id="GO:0004497">
    <property type="term" value="F:monooxygenase activity"/>
    <property type="evidence" value="ECO:0007669"/>
    <property type="project" value="UniProtKB-KW"/>
</dbReference>
<proteinExistence type="inferred from homology"/>
<keyword evidence="8 10" id="KW-0503">Monooxygenase</keyword>
<evidence type="ECO:0008006" key="13">
    <source>
        <dbReference type="Google" id="ProtNLM"/>
    </source>
</evidence>
<dbReference type="InterPro" id="IPR036396">
    <property type="entry name" value="Cyt_P450_sf"/>
</dbReference>
<dbReference type="EMBL" id="JAACJJ010000014">
    <property type="protein sequence ID" value="KAF5327813.1"/>
    <property type="molecule type" value="Genomic_DNA"/>
</dbReference>
<keyword evidence="5 9" id="KW-0479">Metal-binding</keyword>
<dbReference type="InterPro" id="IPR002401">
    <property type="entry name" value="Cyt_P450_E_grp-I"/>
</dbReference>
<evidence type="ECO:0000256" key="2">
    <source>
        <dbReference type="ARBA" id="ARBA00005179"/>
    </source>
</evidence>
<evidence type="ECO:0000313" key="11">
    <source>
        <dbReference type="EMBL" id="KAF5327813.1"/>
    </source>
</evidence>
<dbReference type="Gene3D" id="1.10.630.10">
    <property type="entry name" value="Cytochrome P450"/>
    <property type="match status" value="1"/>
</dbReference>
<comment type="caution">
    <text evidence="11">The sequence shown here is derived from an EMBL/GenBank/DDBJ whole genome shotgun (WGS) entry which is preliminary data.</text>
</comment>
<sequence length="535" mass="59711">MDRVKGITAMVNSTLHTPAQLGVVLCAVFVLALKTARFLSDRRRNPSCLPLPPGPKGYPLVGSVFDMPISKQWLTYAEWAKVYGDVFSFEVLGQRIVVLNSLEAAQELFETRSANYSDRPRMPMLLELLDFSFNFGVIPYGSWWRRHRRTFNEHFRASVVWKYQPIQDLERRVFLNRLLESPERFLSHIREALASSILSIAYGIKISGFDDPYIVNIEKCIEGFNASAIPGSFLVDLIPALKYVPNWFPGAGFKKKAAQWREATRKVVELPFNHVAQQMKEGTAGPSVAASLISALPEGEEKLLAEETTIAQNVSAVAYFGGADTTLSAIQSFFLAMAMYPEAQRKAQAELDAVIGPHRLPEFSDRSSLPYINALVKETLRWQLVSPLAVAHMATNDDVYDGYFIPKGSIILGNAWAILHDERVFTEPEEYCPERYLKDGQLDLSARQPEVSAFGFGRRICLGRFLSDNTLFSIIASTLHSFNIAPALDEKGVPIPLSKETTSGLISYPIPFKADIKPRSHSAETLVKDAILGDN</sequence>
<dbReference type="Proteomes" id="UP000567179">
    <property type="component" value="Unassembled WGS sequence"/>
</dbReference>
<feature type="binding site" description="axial binding residue" evidence="9">
    <location>
        <position position="461"/>
    </location>
    <ligand>
        <name>heme</name>
        <dbReference type="ChEBI" id="CHEBI:30413"/>
    </ligand>
    <ligandPart>
        <name>Fe</name>
        <dbReference type="ChEBI" id="CHEBI:18248"/>
    </ligandPart>
</feature>
<dbReference type="PANTHER" id="PTHR46300:SF7">
    <property type="entry name" value="P450, PUTATIVE (EUROFUNG)-RELATED"/>
    <property type="match status" value="1"/>
</dbReference>
<dbReference type="PRINTS" id="PR00463">
    <property type="entry name" value="EP450I"/>
</dbReference>
<evidence type="ECO:0000256" key="10">
    <source>
        <dbReference type="RuleBase" id="RU000461"/>
    </source>
</evidence>
<dbReference type="InterPro" id="IPR001128">
    <property type="entry name" value="Cyt_P450"/>
</dbReference>
<evidence type="ECO:0000256" key="3">
    <source>
        <dbReference type="ARBA" id="ARBA00010617"/>
    </source>
</evidence>
<dbReference type="GO" id="GO:0020037">
    <property type="term" value="F:heme binding"/>
    <property type="evidence" value="ECO:0007669"/>
    <property type="project" value="InterPro"/>
</dbReference>
<comment type="pathway">
    <text evidence="2">Secondary metabolite biosynthesis.</text>
</comment>
<keyword evidence="6 10" id="KW-0560">Oxidoreductase</keyword>
<evidence type="ECO:0000256" key="4">
    <source>
        <dbReference type="ARBA" id="ARBA00022617"/>
    </source>
</evidence>
<dbReference type="InterPro" id="IPR050364">
    <property type="entry name" value="Cytochrome_P450_fung"/>
</dbReference>
<evidence type="ECO:0000256" key="6">
    <source>
        <dbReference type="ARBA" id="ARBA00023002"/>
    </source>
</evidence>
<organism evidence="11 12">
    <name type="scientific">Psilocybe cf. subviscida</name>
    <dbReference type="NCBI Taxonomy" id="2480587"/>
    <lineage>
        <taxon>Eukaryota</taxon>
        <taxon>Fungi</taxon>
        <taxon>Dikarya</taxon>
        <taxon>Basidiomycota</taxon>
        <taxon>Agaricomycotina</taxon>
        <taxon>Agaricomycetes</taxon>
        <taxon>Agaricomycetidae</taxon>
        <taxon>Agaricales</taxon>
        <taxon>Agaricineae</taxon>
        <taxon>Strophariaceae</taxon>
        <taxon>Psilocybe</taxon>
    </lineage>
</organism>
<comment type="cofactor">
    <cofactor evidence="1 9">
        <name>heme</name>
        <dbReference type="ChEBI" id="CHEBI:30413"/>
    </cofactor>
</comment>
<comment type="similarity">
    <text evidence="3 10">Belongs to the cytochrome P450 family.</text>
</comment>
<dbReference type="OrthoDB" id="2789670at2759"/>
<evidence type="ECO:0000313" key="12">
    <source>
        <dbReference type="Proteomes" id="UP000567179"/>
    </source>
</evidence>
<dbReference type="AlphaFoldDB" id="A0A8H5BR43"/>
<dbReference type="Pfam" id="PF00067">
    <property type="entry name" value="p450"/>
    <property type="match status" value="1"/>
</dbReference>